<dbReference type="AlphaFoldDB" id="A0AAU9INB3"/>
<accession>A0AAU9INB3</accession>
<feature type="compositionally biased region" description="Pro residues" evidence="1">
    <location>
        <begin position="123"/>
        <end position="137"/>
    </location>
</feature>
<sequence length="558" mass="64558">MDTRMSNFGQQIMSQSPAVSARSPIYPFFKISSSPPQSFAPTNLQMNYPKPASYAVLPSPHYDSQYYWKTRNSVYNTVLKDELKDLKEIMKEKEINEKRKTLIGRVNSVMSLLERNESKKQLSPPPPLPPPPPPPMQPQFENQFTEIMKAMQKQQETITEMVKGMQTQRPYNMPPNGYEYGRRVPSRSRSPPLSSLQSPKHNPAPSIDEFLDNEDEENKRYLEEQKKYEFNPNMSVEEKAKLYQRLKKERMNKETEAAKQKLRGISRLRGYVLGVLFPILTYSSVLKRKGLMKNDAIKNMNDSITLYLEVAQSWVLKASRVTLTSILNDPNLDLDITGKDNWWNKGKPDALNAKLLKLQVRVRGFLDGLLEHTNEEEMPRQLRLFIDKLTSNGAYIPQEYLLGFEKARLSFNHFGALTNQTDEKKWMMIAFFFITRILIKEFLLNPSAHNLPIRMNSRAPNNLKVLASILQTLILTKFTRTSREPQDAVVDENEILNRKKSMKLGPRNNDSVSHLLLAVPEIDTVYKILKDFFVEMQDLMIEWADRVVKISTGARYTL</sequence>
<feature type="region of interest" description="Disordered" evidence="1">
    <location>
        <begin position="165"/>
        <end position="212"/>
    </location>
</feature>
<name>A0AAU9INB3_9CILI</name>
<proteinExistence type="predicted"/>
<evidence type="ECO:0000313" key="3">
    <source>
        <dbReference type="Proteomes" id="UP001162131"/>
    </source>
</evidence>
<organism evidence="2 3">
    <name type="scientific">Blepharisma stoltei</name>
    <dbReference type="NCBI Taxonomy" id="1481888"/>
    <lineage>
        <taxon>Eukaryota</taxon>
        <taxon>Sar</taxon>
        <taxon>Alveolata</taxon>
        <taxon>Ciliophora</taxon>
        <taxon>Postciliodesmatophora</taxon>
        <taxon>Heterotrichea</taxon>
        <taxon>Heterotrichida</taxon>
        <taxon>Blepharismidae</taxon>
        <taxon>Blepharisma</taxon>
    </lineage>
</organism>
<feature type="region of interest" description="Disordered" evidence="1">
    <location>
        <begin position="116"/>
        <end position="140"/>
    </location>
</feature>
<keyword evidence="3" id="KW-1185">Reference proteome</keyword>
<gene>
    <name evidence="2" type="ORF">BSTOLATCC_MIC2685</name>
</gene>
<evidence type="ECO:0000256" key="1">
    <source>
        <dbReference type="SAM" id="MobiDB-lite"/>
    </source>
</evidence>
<protein>
    <submittedName>
        <fullName evidence="2">Uncharacterized protein</fullName>
    </submittedName>
</protein>
<evidence type="ECO:0000313" key="2">
    <source>
        <dbReference type="EMBL" id="CAG9310975.1"/>
    </source>
</evidence>
<feature type="compositionally biased region" description="Low complexity" evidence="1">
    <location>
        <begin position="187"/>
        <end position="199"/>
    </location>
</feature>
<dbReference type="Proteomes" id="UP001162131">
    <property type="component" value="Unassembled WGS sequence"/>
</dbReference>
<dbReference type="EMBL" id="CAJZBQ010000003">
    <property type="protein sequence ID" value="CAG9310975.1"/>
    <property type="molecule type" value="Genomic_DNA"/>
</dbReference>
<reference evidence="2" key="1">
    <citation type="submission" date="2021-09" db="EMBL/GenBank/DDBJ databases">
        <authorList>
            <consortium name="AG Swart"/>
            <person name="Singh M."/>
            <person name="Singh A."/>
            <person name="Seah K."/>
            <person name="Emmerich C."/>
        </authorList>
    </citation>
    <scope>NUCLEOTIDE SEQUENCE</scope>
    <source>
        <strain evidence="2">ATCC30299</strain>
    </source>
</reference>
<comment type="caution">
    <text evidence="2">The sequence shown here is derived from an EMBL/GenBank/DDBJ whole genome shotgun (WGS) entry which is preliminary data.</text>
</comment>